<evidence type="ECO:0000313" key="3">
    <source>
        <dbReference type="EMBL" id="KAA9373687.1"/>
    </source>
</evidence>
<keyword evidence="2" id="KW-1133">Transmembrane helix</keyword>
<proteinExistence type="predicted"/>
<evidence type="ECO:0000313" key="4">
    <source>
        <dbReference type="Proteomes" id="UP000327011"/>
    </source>
</evidence>
<feature type="region of interest" description="Disordered" evidence="1">
    <location>
        <begin position="113"/>
        <end position="136"/>
    </location>
</feature>
<keyword evidence="4" id="KW-1185">Reference proteome</keyword>
<keyword evidence="2" id="KW-0472">Membrane</keyword>
<keyword evidence="2" id="KW-0812">Transmembrane</keyword>
<dbReference type="InterPro" id="IPR009339">
    <property type="entry name" value="DUF998"/>
</dbReference>
<sequence>MTARSLSVYVDAMIDRLLLTCGLVAGPLFTAAYLTEGALRPHYRSLRHPVSSLAIGDRGWIQTVNFLVGGLLSLAFAVGLWRAGPSHWGASLVGGWAIGLLCAGIFRTDPVSGYPPGTPRPAPAQLPAGASPRSLLPGRVRGAGRGLRRVRLVGHARVGDLPTCGPVLRRSRRG</sequence>
<comment type="caution">
    <text evidence="3">The sequence shown here is derived from an EMBL/GenBank/DDBJ whole genome shotgun (WGS) entry which is preliminary data.</text>
</comment>
<organism evidence="3 4">
    <name type="scientific">Microbispora cellulosiformans</name>
    <dbReference type="NCBI Taxonomy" id="2614688"/>
    <lineage>
        <taxon>Bacteria</taxon>
        <taxon>Bacillati</taxon>
        <taxon>Actinomycetota</taxon>
        <taxon>Actinomycetes</taxon>
        <taxon>Streptosporangiales</taxon>
        <taxon>Streptosporangiaceae</taxon>
        <taxon>Microbispora</taxon>
    </lineage>
</organism>
<dbReference type="Pfam" id="PF06197">
    <property type="entry name" value="DUF998"/>
    <property type="match status" value="1"/>
</dbReference>
<accession>A0A5J5JVC8</accession>
<feature type="transmembrane region" description="Helical" evidence="2">
    <location>
        <begin position="87"/>
        <end position="106"/>
    </location>
</feature>
<protein>
    <submittedName>
        <fullName evidence="3">DUF998 domain-containing protein</fullName>
    </submittedName>
</protein>
<evidence type="ECO:0000256" key="1">
    <source>
        <dbReference type="SAM" id="MobiDB-lite"/>
    </source>
</evidence>
<feature type="transmembrane region" description="Helical" evidence="2">
    <location>
        <begin position="60"/>
        <end position="81"/>
    </location>
</feature>
<evidence type="ECO:0000256" key="2">
    <source>
        <dbReference type="SAM" id="Phobius"/>
    </source>
</evidence>
<gene>
    <name evidence="3" type="ORF">F5972_34450</name>
</gene>
<name>A0A5J5JVC8_9ACTN</name>
<reference evidence="3 4" key="1">
    <citation type="submission" date="2019-09" db="EMBL/GenBank/DDBJ databases">
        <title>Screening of Novel Bioactive Compounds from Soil-Associated.</title>
        <authorList>
            <person name="Gong X."/>
        </authorList>
    </citation>
    <scope>NUCLEOTIDE SEQUENCE [LARGE SCALE GENOMIC DNA]</scope>
    <source>
        <strain evidence="3 4">Gxj-6</strain>
    </source>
</reference>
<dbReference type="EMBL" id="VYTZ01000021">
    <property type="protein sequence ID" value="KAA9373687.1"/>
    <property type="molecule type" value="Genomic_DNA"/>
</dbReference>
<dbReference type="AlphaFoldDB" id="A0A5J5JVC8"/>
<feature type="transmembrane region" description="Helical" evidence="2">
    <location>
        <begin position="17"/>
        <end position="39"/>
    </location>
</feature>
<dbReference type="Proteomes" id="UP000327011">
    <property type="component" value="Unassembled WGS sequence"/>
</dbReference>